<evidence type="ECO:0000313" key="5">
    <source>
        <dbReference type="EMBL" id="QCT94737.1"/>
    </source>
</evidence>
<dbReference type="CDD" id="cd00635">
    <property type="entry name" value="PLPDE_III_YBL036c_like"/>
    <property type="match status" value="1"/>
</dbReference>
<dbReference type="RefSeq" id="WP_138323459.1">
    <property type="nucleotide sequence ID" value="NZ_CP040463.1"/>
</dbReference>
<evidence type="ECO:0000256" key="1">
    <source>
        <dbReference type="ARBA" id="ARBA00022898"/>
    </source>
</evidence>
<gene>
    <name evidence="5" type="ORF">FE773_05950</name>
</gene>
<protein>
    <recommendedName>
        <fullName evidence="2">Pyridoxal phosphate homeostasis protein</fullName>
        <shortName evidence="2">PLP homeostasis protein</shortName>
    </recommendedName>
</protein>
<accession>A0ABX5VB71</accession>
<evidence type="ECO:0000256" key="2">
    <source>
        <dbReference type="HAMAP-Rule" id="MF_02087"/>
    </source>
</evidence>
<dbReference type="PIRSF" id="PIRSF004848">
    <property type="entry name" value="YBL036c_PLPDEIII"/>
    <property type="match status" value="1"/>
</dbReference>
<dbReference type="NCBIfam" id="TIGR00044">
    <property type="entry name" value="YggS family pyridoxal phosphate-dependent enzyme"/>
    <property type="match status" value="1"/>
</dbReference>
<evidence type="ECO:0000256" key="3">
    <source>
        <dbReference type="RuleBase" id="RU004514"/>
    </source>
</evidence>
<dbReference type="HAMAP" id="MF_02087">
    <property type="entry name" value="PLP_homeostasis"/>
    <property type="match status" value="1"/>
</dbReference>
<dbReference type="Proteomes" id="UP000306825">
    <property type="component" value="Chromosome"/>
</dbReference>
<feature type="modified residue" description="N6-(pyridoxal phosphate)lysine" evidence="2">
    <location>
        <position position="30"/>
    </location>
</feature>
<dbReference type="InterPro" id="IPR001608">
    <property type="entry name" value="Ala_racemase_N"/>
</dbReference>
<comment type="function">
    <text evidence="2">Pyridoxal 5'-phosphate (PLP)-binding protein, which is involved in PLP homeostasis.</text>
</comment>
<evidence type="ECO:0000259" key="4">
    <source>
        <dbReference type="Pfam" id="PF01168"/>
    </source>
</evidence>
<feature type="domain" description="Alanine racemase N-terminal" evidence="4">
    <location>
        <begin position="8"/>
        <end position="214"/>
    </location>
</feature>
<organism evidence="5 6">
    <name type="scientific">Caminibacter mediatlanticus TB-2</name>
    <dbReference type="NCBI Taxonomy" id="391592"/>
    <lineage>
        <taxon>Bacteria</taxon>
        <taxon>Pseudomonadati</taxon>
        <taxon>Campylobacterota</taxon>
        <taxon>Epsilonproteobacteria</taxon>
        <taxon>Nautiliales</taxon>
        <taxon>Nautiliaceae</taxon>
        <taxon>Caminibacter</taxon>
    </lineage>
</organism>
<dbReference type="InterPro" id="IPR011078">
    <property type="entry name" value="PyrdxlP_homeostasis"/>
</dbReference>
<reference evidence="5 6" key="1">
    <citation type="submission" date="2019-05" db="EMBL/GenBank/DDBJ databases">
        <title>A comparative analysis of the Nautiliaceae.</title>
        <authorList>
            <person name="Grosche A."/>
            <person name="Smedile F."/>
            <person name="Vetriani C."/>
        </authorList>
    </citation>
    <scope>NUCLEOTIDE SEQUENCE [LARGE SCALE GENOMIC DNA]</scope>
    <source>
        <strain evidence="5 6">TB-2</strain>
    </source>
</reference>
<dbReference type="PANTHER" id="PTHR10146">
    <property type="entry name" value="PROLINE SYNTHETASE CO-TRANSCRIBED BACTERIAL HOMOLOG PROTEIN"/>
    <property type="match status" value="1"/>
</dbReference>
<sequence length="222" mass="25511">MTLDELIQRVEVARLRRSEHLIVQIVAVTKYTNDLEVLKRLYEDGQRAFGENRVQDMEEKVNGLSELPIEWHFIGNLQKNKINKLLKLNPFMIQSINSYELAQAINKRANKPIRCLLEINSSKEPTKHGLEPEKAIDTYLQIKENLPNINLQGVMTIGAHTDDEKEIRKSFKLTYEIFDKLKPYGAKICSMGMSGDFEIAIEEGSNMIRVGSALLNSYMEKK</sequence>
<name>A0ABX5VB71_9BACT</name>
<keyword evidence="6" id="KW-1185">Reference proteome</keyword>
<dbReference type="InterPro" id="IPR029066">
    <property type="entry name" value="PLP-binding_barrel"/>
</dbReference>
<comment type="similarity">
    <text evidence="2 3">Belongs to the pyridoxal phosphate-binding protein YggS/PROSC family.</text>
</comment>
<keyword evidence="1 2" id="KW-0663">Pyridoxal phosphate</keyword>
<evidence type="ECO:0000313" key="6">
    <source>
        <dbReference type="Proteomes" id="UP000306825"/>
    </source>
</evidence>
<dbReference type="PROSITE" id="PS01211">
    <property type="entry name" value="UPF0001"/>
    <property type="match status" value="1"/>
</dbReference>
<proteinExistence type="inferred from homology"/>
<dbReference type="EMBL" id="CP040463">
    <property type="protein sequence ID" value="QCT94737.1"/>
    <property type="molecule type" value="Genomic_DNA"/>
</dbReference>
<dbReference type="Pfam" id="PF01168">
    <property type="entry name" value="Ala_racemase_N"/>
    <property type="match status" value="1"/>
</dbReference>
<dbReference type="PANTHER" id="PTHR10146:SF14">
    <property type="entry name" value="PYRIDOXAL PHOSPHATE HOMEOSTASIS PROTEIN"/>
    <property type="match status" value="1"/>
</dbReference>
<dbReference type="SUPFAM" id="SSF51419">
    <property type="entry name" value="PLP-binding barrel"/>
    <property type="match status" value="1"/>
</dbReference>
<dbReference type="Gene3D" id="3.20.20.10">
    <property type="entry name" value="Alanine racemase"/>
    <property type="match status" value="1"/>
</dbReference>